<dbReference type="EMBL" id="CALTRL010005704">
    <property type="protein sequence ID" value="CAH7685026.1"/>
    <property type="molecule type" value="Genomic_DNA"/>
</dbReference>
<reference evidence="2" key="1">
    <citation type="submission" date="2015-07" db="EMBL/GenBank/DDBJ databases">
        <title>Elucidating the P. pachyrhizi secretome and potential effectors.</title>
        <authorList>
            <person name="de Carvalho M.C.C.G."/>
            <person name="Nascimento L.C."/>
            <person name="Darben L.M."/>
            <person name="Polizel-Podanosqui A.M."/>
            <person name="Lopes-Caitar V.S."/>
            <person name="Rocha C.S."/>
            <person name="Qi M."/>
            <person name="Carazolle M."/>
            <person name="Kuwahara M.K."/>
            <person name="Pereira G.A.G."/>
            <person name="Abdelnoor R.V."/>
            <person name="Whitham S.A."/>
            <person name="Marcelino-Guimaraes F.C."/>
        </authorList>
    </citation>
    <scope>NUCLEOTIDE SEQUENCE</scope>
</reference>
<evidence type="ECO:0000313" key="3">
    <source>
        <dbReference type="EMBL" id="CAH7685026.1"/>
    </source>
</evidence>
<dbReference type="AlphaFoldDB" id="A0A0S1MIU6"/>
<evidence type="ECO:0000313" key="4">
    <source>
        <dbReference type="Proteomes" id="UP001153365"/>
    </source>
</evidence>
<keyword evidence="1" id="KW-1133">Transmembrane helix</keyword>
<organism evidence="2">
    <name type="scientific">Phakopsora pachyrhizi</name>
    <name type="common">Asian soybean rust disease fungus</name>
    <dbReference type="NCBI Taxonomy" id="170000"/>
    <lineage>
        <taxon>Eukaryota</taxon>
        <taxon>Fungi</taxon>
        <taxon>Dikarya</taxon>
        <taxon>Basidiomycota</taxon>
        <taxon>Pucciniomycotina</taxon>
        <taxon>Pucciniomycetes</taxon>
        <taxon>Pucciniales</taxon>
        <taxon>Phakopsoraceae</taxon>
        <taxon>Phakopsora</taxon>
    </lineage>
</organism>
<keyword evidence="4" id="KW-1185">Reference proteome</keyword>
<keyword evidence="1" id="KW-0472">Membrane</keyword>
<name>A0A0S1MIU6_PHAPC</name>
<reference evidence="3" key="2">
    <citation type="submission" date="2022-06" db="EMBL/GenBank/DDBJ databases">
        <authorList>
            <consortium name="SYNGENTA / RWTH Aachen University"/>
        </authorList>
    </citation>
    <scope>NUCLEOTIDE SEQUENCE</scope>
</reference>
<dbReference type="Pfam" id="PF06522">
    <property type="entry name" value="B12D"/>
    <property type="match status" value="1"/>
</dbReference>
<proteinExistence type="evidence at transcript level"/>
<dbReference type="PANTHER" id="PTHR14256:SF1">
    <property type="entry name" value="GEO09626P1"/>
    <property type="match status" value="1"/>
</dbReference>
<dbReference type="PANTHER" id="PTHR14256">
    <property type="entry name" value="NADH-UBIQUINONE OXIDOREDUCTASE MLRQ SUBUNIT"/>
    <property type="match status" value="1"/>
</dbReference>
<keyword evidence="1" id="KW-0812">Transmembrane</keyword>
<evidence type="ECO:0000313" key="2">
    <source>
        <dbReference type="EMBL" id="ALL40799.1"/>
    </source>
</evidence>
<sequence length="116" mass="13249">MATFLAKNVALVPLFVAVGLGLGGGIGFGIHYLKNNQDVVLRKKSNPDPWNKVPQDNNTKLFSFNPDFWRARAQLTDPRLSFMESKPENERTLHEQAMVERAKQIRMNDKERTIHS</sequence>
<dbReference type="Proteomes" id="UP001153365">
    <property type="component" value="Unassembled WGS sequence"/>
</dbReference>
<protein>
    <recommendedName>
        <fullName evidence="5">NADH dehydrogenase [ubiquinone] 1 alpha subcomplex subunit 4</fullName>
    </recommendedName>
</protein>
<evidence type="ECO:0008006" key="5">
    <source>
        <dbReference type="Google" id="ProtNLM"/>
    </source>
</evidence>
<dbReference type="InterPro" id="IPR010530">
    <property type="entry name" value="B12D"/>
</dbReference>
<dbReference type="OrthoDB" id="5511684at2759"/>
<gene>
    <name evidence="3" type="ORF">PPACK8108_LOCUS19495</name>
</gene>
<feature type="transmembrane region" description="Helical" evidence="1">
    <location>
        <begin position="12"/>
        <end position="33"/>
    </location>
</feature>
<accession>A0A0S1MIU6</accession>
<evidence type="ECO:0000256" key="1">
    <source>
        <dbReference type="SAM" id="Phobius"/>
    </source>
</evidence>
<dbReference type="EMBL" id="KT246708">
    <property type="protein sequence ID" value="ALL40799.1"/>
    <property type="molecule type" value="mRNA"/>
</dbReference>